<evidence type="ECO:0008006" key="4">
    <source>
        <dbReference type="Google" id="ProtNLM"/>
    </source>
</evidence>
<protein>
    <recommendedName>
        <fullName evidence="4">Fimbrial assembly protein (PilN)</fullName>
    </recommendedName>
</protein>
<evidence type="ECO:0000313" key="3">
    <source>
        <dbReference type="Proteomes" id="UP000189674"/>
    </source>
</evidence>
<feature type="transmembrane region" description="Helical" evidence="1">
    <location>
        <begin position="21"/>
        <end position="40"/>
    </location>
</feature>
<proteinExistence type="predicted"/>
<accession>A0A1U9NPE3</accession>
<keyword evidence="1" id="KW-0812">Transmembrane</keyword>
<keyword evidence="1" id="KW-1133">Transmembrane helix</keyword>
<dbReference type="Proteomes" id="UP000189674">
    <property type="component" value="Chromosome"/>
</dbReference>
<reference evidence="3" key="1">
    <citation type="submission" date="2017-02" db="EMBL/GenBank/DDBJ databases">
        <title>Comparative genomics and description of representatives of a novel lineage of planctomycetes thriving in anoxic sediments.</title>
        <authorList>
            <person name="Spring S."/>
            <person name="Bunk B."/>
            <person name="Sproer C."/>
        </authorList>
    </citation>
    <scope>NUCLEOTIDE SEQUENCE [LARGE SCALE GENOMIC DNA]</scope>
    <source>
        <strain evidence="3">ST-NAGAB-D1</strain>
    </source>
</reference>
<dbReference type="RefSeq" id="WP_146663261.1">
    <property type="nucleotide sequence ID" value="NZ_CP019791.1"/>
</dbReference>
<dbReference type="KEGG" id="alus:STSP2_02781"/>
<dbReference type="AlphaFoldDB" id="A0A1U9NPE3"/>
<evidence type="ECO:0000256" key="1">
    <source>
        <dbReference type="SAM" id="Phobius"/>
    </source>
</evidence>
<sequence>MYKINLINKKKHKKKARILPTIMWTILLAVPIGGAVYIALEYWATEYKITIANSQLNDVEADLQKWHEDIEFLQQANTTIHASNKQLTELAALLERQVQWTSILGDLVDILPEKMIMQELTVSRISKTIRTEKENPFTGKKEKELIERGLCSSLVCQNSDAADQDVKIYIKKLWLSEELGNAVKDIRMTSLQDTKEKGVNGSKYEIECILSPGRSL</sequence>
<gene>
    <name evidence="2" type="ORF">STSP2_02781</name>
</gene>
<name>A0A1U9NPE3_9BACT</name>
<organism evidence="2 3">
    <name type="scientific">Anaerohalosphaera lusitana</name>
    <dbReference type="NCBI Taxonomy" id="1936003"/>
    <lineage>
        <taxon>Bacteria</taxon>
        <taxon>Pseudomonadati</taxon>
        <taxon>Planctomycetota</taxon>
        <taxon>Phycisphaerae</taxon>
        <taxon>Sedimentisphaerales</taxon>
        <taxon>Anaerohalosphaeraceae</taxon>
        <taxon>Anaerohalosphaera</taxon>
    </lineage>
</organism>
<dbReference type="STRING" id="1936003.STSP2_02781"/>
<keyword evidence="1" id="KW-0472">Membrane</keyword>
<evidence type="ECO:0000313" key="2">
    <source>
        <dbReference type="EMBL" id="AQT69588.1"/>
    </source>
</evidence>
<keyword evidence="3" id="KW-1185">Reference proteome</keyword>
<dbReference type="EMBL" id="CP019791">
    <property type="protein sequence ID" value="AQT69588.1"/>
    <property type="molecule type" value="Genomic_DNA"/>
</dbReference>